<keyword evidence="5" id="KW-1185">Reference proteome</keyword>
<protein>
    <submittedName>
        <fullName evidence="4">NAD-binding protein</fullName>
    </submittedName>
</protein>
<keyword evidence="1" id="KW-1133">Transmembrane helix</keyword>
<evidence type="ECO:0000313" key="5">
    <source>
        <dbReference type="Proteomes" id="UP000676194"/>
    </source>
</evidence>
<name>A0A8E6B585_9BACT</name>
<dbReference type="SUPFAM" id="SSF51735">
    <property type="entry name" value="NAD(P)-binding Rossmann-fold domains"/>
    <property type="match status" value="2"/>
</dbReference>
<gene>
    <name evidence="4" type="ORF">KIH39_25525</name>
</gene>
<dbReference type="Proteomes" id="UP000676194">
    <property type="component" value="Chromosome"/>
</dbReference>
<dbReference type="InterPro" id="IPR050721">
    <property type="entry name" value="Trk_Ktr_HKT_K-transport"/>
</dbReference>
<reference evidence="4" key="1">
    <citation type="submission" date="2021-05" db="EMBL/GenBank/DDBJ databases">
        <title>Complete genome sequence of the cellulolytic planctomycete Telmatocola sphagniphila SP2T and characterization of the first cellulase from planctomycetes.</title>
        <authorList>
            <person name="Rakitin A.L."/>
            <person name="Beletsky A.V."/>
            <person name="Naumoff D.G."/>
            <person name="Kulichevskaya I.S."/>
            <person name="Mardanov A.V."/>
            <person name="Ravin N.V."/>
            <person name="Dedysh S.N."/>
        </authorList>
    </citation>
    <scope>NUCLEOTIDE SEQUENCE</scope>
    <source>
        <strain evidence="4">SP2T</strain>
    </source>
</reference>
<dbReference type="PANTHER" id="PTHR43833">
    <property type="entry name" value="POTASSIUM CHANNEL PROTEIN 2-RELATED-RELATED"/>
    <property type="match status" value="1"/>
</dbReference>
<dbReference type="PROSITE" id="PS51201">
    <property type="entry name" value="RCK_N"/>
    <property type="match status" value="2"/>
</dbReference>
<feature type="transmembrane region" description="Helical" evidence="1">
    <location>
        <begin position="123"/>
        <end position="143"/>
    </location>
</feature>
<feature type="domain" description="RCK C-terminal" evidence="3">
    <location>
        <begin position="136"/>
        <end position="223"/>
    </location>
</feature>
<dbReference type="SUPFAM" id="SSF81324">
    <property type="entry name" value="Voltage-gated potassium channels"/>
    <property type="match status" value="1"/>
</dbReference>
<dbReference type="GO" id="GO:0006813">
    <property type="term" value="P:potassium ion transport"/>
    <property type="evidence" value="ECO:0007669"/>
    <property type="project" value="InterPro"/>
</dbReference>
<feature type="transmembrane region" description="Helical" evidence="1">
    <location>
        <begin position="252"/>
        <end position="273"/>
    </location>
</feature>
<dbReference type="PROSITE" id="PS51202">
    <property type="entry name" value="RCK_C"/>
    <property type="match status" value="1"/>
</dbReference>
<dbReference type="Gene3D" id="3.40.50.720">
    <property type="entry name" value="NAD(P)-binding Rossmann-like Domain"/>
    <property type="match status" value="2"/>
</dbReference>
<feature type="domain" description="RCK N-terminal" evidence="2">
    <location>
        <begin position="2"/>
        <end position="118"/>
    </location>
</feature>
<proteinExistence type="predicted"/>
<evidence type="ECO:0000259" key="2">
    <source>
        <dbReference type="PROSITE" id="PS51201"/>
    </source>
</evidence>
<dbReference type="Pfam" id="PF02254">
    <property type="entry name" value="TrkA_N"/>
    <property type="match status" value="2"/>
</dbReference>
<evidence type="ECO:0000256" key="1">
    <source>
        <dbReference type="SAM" id="Phobius"/>
    </source>
</evidence>
<dbReference type="InterPro" id="IPR036291">
    <property type="entry name" value="NAD(P)-bd_dom_sf"/>
</dbReference>
<dbReference type="Gene3D" id="1.10.287.70">
    <property type="match status" value="1"/>
</dbReference>
<feature type="domain" description="RCK N-terminal" evidence="2">
    <location>
        <begin position="347"/>
        <end position="470"/>
    </location>
</feature>
<keyword evidence="1" id="KW-0812">Transmembrane</keyword>
<dbReference type="InterPro" id="IPR003148">
    <property type="entry name" value="RCK_N"/>
</dbReference>
<organism evidence="4 5">
    <name type="scientific">Telmatocola sphagniphila</name>
    <dbReference type="NCBI Taxonomy" id="1123043"/>
    <lineage>
        <taxon>Bacteria</taxon>
        <taxon>Pseudomonadati</taxon>
        <taxon>Planctomycetota</taxon>
        <taxon>Planctomycetia</taxon>
        <taxon>Gemmatales</taxon>
        <taxon>Gemmataceae</taxon>
    </lineage>
</organism>
<dbReference type="RefSeq" id="WP_213496842.1">
    <property type="nucleotide sequence ID" value="NZ_CP074694.1"/>
</dbReference>
<dbReference type="InterPro" id="IPR006037">
    <property type="entry name" value="RCK_C"/>
</dbReference>
<dbReference type="GO" id="GO:0008324">
    <property type="term" value="F:monoatomic cation transmembrane transporter activity"/>
    <property type="evidence" value="ECO:0007669"/>
    <property type="project" value="InterPro"/>
</dbReference>
<sequence length="580" mass="63782">MRGPVLLCGLGTIGWRILDFLRAAGVSVVAIDTTCRSDDTRLSGIQFISGDFREEAILRQANIAQVQGVLIVTSDDLINISTGLLARRLNPDARIVLRMFNQNLVNRLGKTVKNMTALSVSALSAPILAISALSGDVMAAFALREERRQVAEIEITETSSLANRAFGLIDPTEKLVLISHQKKDSSQQKQEVASRQVALKPGDRIVVCGVPSDVQRLREPSSEQLRELLWAGKVRRFFRVIHRTFRELERPVQICLAVLVTVVVASTMVYHWGVNDSWPDALYHTISLITTGSELGAEKTEGWFKVFVSLLKIFSIALIAAFTAIVTNYLIKIRLGAALEARRIPDGNHIVICGLGNVGFRVLEELLRIGEESVVILEKKADNPFITAARRKGAVVVIGDGTLPDVLKQCKVETARSVIVATSLELVNLEIALIVAELNPKQRIVIRLGDSLATDTVRQAANVGLALSVTELAAPAFVAALFGDRVMSIFPLEGKLQAVMEWKIADEQDMFHKQRPRDLAQEYHLTLLERTTADLKKSTWDSGRALEVGESITFILPLQQLEQLLQTAVEKIVAVSDSKP</sequence>
<dbReference type="EMBL" id="CP074694">
    <property type="protein sequence ID" value="QVL32157.1"/>
    <property type="molecule type" value="Genomic_DNA"/>
</dbReference>
<dbReference type="AlphaFoldDB" id="A0A8E6B585"/>
<feature type="transmembrane region" description="Helical" evidence="1">
    <location>
        <begin position="313"/>
        <end position="331"/>
    </location>
</feature>
<keyword evidence="1" id="KW-0472">Membrane</keyword>
<dbReference type="KEGG" id="tsph:KIH39_25525"/>
<dbReference type="PANTHER" id="PTHR43833:SF11">
    <property type="entry name" value="VOLTAGE-GATED POTASSIUM CHANNEL KCH"/>
    <property type="match status" value="1"/>
</dbReference>
<evidence type="ECO:0000313" key="4">
    <source>
        <dbReference type="EMBL" id="QVL32157.1"/>
    </source>
</evidence>
<evidence type="ECO:0000259" key="3">
    <source>
        <dbReference type="PROSITE" id="PS51202"/>
    </source>
</evidence>
<accession>A0A8E6B585</accession>